<sequence>MCRFDKRDCHLALPYYKMSGLSLTEVISRNRGLSNSLCGYGKGFLFFLKHSLYEETLELLTEETANEVLDIFGVAEPSQFPHVIASPSMARASPDCGLAHLERLESIGAPSVPLTLSKAALALRMADLQLYRQHMDRHTEMLQVYGFIEEAKLLLHGRGDTVVPTLLARHLRDNQDGLLVAAMVALHENDKVKLDEADLFFQELCGDVSGPQGGPQLLVDFWEALLMASSQEAVIQELLFRLTTVYIDRVTRRDGRGFKPLKSADDLINWCSHYGVL</sequence>
<dbReference type="Pfam" id="PF14763">
    <property type="entry name" value="HPS3_C"/>
    <property type="match status" value="1"/>
</dbReference>
<dbReference type="InterPro" id="IPR017216">
    <property type="entry name" value="HPS3"/>
</dbReference>
<dbReference type="EMBL" id="FR906040">
    <property type="protein sequence ID" value="CDQ82754.1"/>
    <property type="molecule type" value="Genomic_DNA"/>
</dbReference>
<feature type="domain" description="BLOC-2 complex member HPS3 C-terminal" evidence="1">
    <location>
        <begin position="2"/>
        <end position="277"/>
    </location>
</feature>
<dbReference type="STRING" id="8022.A0A060Y069"/>
<organism evidence="2 3">
    <name type="scientific">Oncorhynchus mykiss</name>
    <name type="common">Rainbow trout</name>
    <name type="synonym">Salmo gairdneri</name>
    <dbReference type="NCBI Taxonomy" id="8022"/>
    <lineage>
        <taxon>Eukaryota</taxon>
        <taxon>Metazoa</taxon>
        <taxon>Chordata</taxon>
        <taxon>Craniata</taxon>
        <taxon>Vertebrata</taxon>
        <taxon>Euteleostomi</taxon>
        <taxon>Actinopterygii</taxon>
        <taxon>Neopterygii</taxon>
        <taxon>Teleostei</taxon>
        <taxon>Protacanthopterygii</taxon>
        <taxon>Salmoniformes</taxon>
        <taxon>Salmonidae</taxon>
        <taxon>Salmoninae</taxon>
        <taxon>Oncorhynchus</taxon>
    </lineage>
</organism>
<name>A0A060Y069_ONCMY</name>
<dbReference type="PANTHER" id="PTHR28633">
    <property type="entry name" value="HERMANSKY-PUDLAK SYNDROME 3 PROTEIN"/>
    <property type="match status" value="1"/>
</dbReference>
<dbReference type="PaxDb" id="8022-A0A060Y069"/>
<evidence type="ECO:0000313" key="3">
    <source>
        <dbReference type="Proteomes" id="UP000193380"/>
    </source>
</evidence>
<dbReference type="AlphaFoldDB" id="A0A060Y069"/>
<reference evidence="2" key="1">
    <citation type="journal article" date="2014" name="Nat. Commun.">
        <title>The rainbow trout genome provides novel insights into evolution after whole-genome duplication in vertebrates.</title>
        <authorList>
            <person name="Berthelot C."/>
            <person name="Brunet F."/>
            <person name="Chalopin D."/>
            <person name="Juanchich A."/>
            <person name="Bernard M."/>
            <person name="Noel B."/>
            <person name="Bento P."/>
            <person name="Da Silva C."/>
            <person name="Labadie K."/>
            <person name="Alberti A."/>
            <person name="Aury J.M."/>
            <person name="Louis A."/>
            <person name="Dehais P."/>
            <person name="Bardou P."/>
            <person name="Montfort J."/>
            <person name="Klopp C."/>
            <person name="Cabau C."/>
            <person name="Gaspin C."/>
            <person name="Thorgaard G.H."/>
            <person name="Boussaha M."/>
            <person name="Quillet E."/>
            <person name="Guyomard R."/>
            <person name="Galiana D."/>
            <person name="Bobe J."/>
            <person name="Volff J.N."/>
            <person name="Genet C."/>
            <person name="Wincker P."/>
            <person name="Jaillon O."/>
            <person name="Roest Crollius H."/>
            <person name="Guiguen Y."/>
        </authorList>
    </citation>
    <scope>NUCLEOTIDE SEQUENCE [LARGE SCALE GENOMIC DNA]</scope>
</reference>
<gene>
    <name evidence="2" type="ORF">GSONMT00051188001</name>
</gene>
<proteinExistence type="predicted"/>
<protein>
    <recommendedName>
        <fullName evidence="1">BLOC-2 complex member HPS3 C-terminal domain-containing protein</fullName>
    </recommendedName>
</protein>
<dbReference type="GO" id="GO:0005737">
    <property type="term" value="C:cytoplasm"/>
    <property type="evidence" value="ECO:0007669"/>
    <property type="project" value="TreeGrafter"/>
</dbReference>
<dbReference type="Proteomes" id="UP000193380">
    <property type="component" value="Unassembled WGS sequence"/>
</dbReference>
<accession>A0A060Y069</accession>
<evidence type="ECO:0000259" key="1">
    <source>
        <dbReference type="Pfam" id="PF14763"/>
    </source>
</evidence>
<evidence type="ECO:0000313" key="2">
    <source>
        <dbReference type="EMBL" id="CDQ82754.1"/>
    </source>
</evidence>
<dbReference type="InterPro" id="IPR029438">
    <property type="entry name" value="HPS3_C"/>
</dbReference>
<reference evidence="2" key="2">
    <citation type="submission" date="2014-03" db="EMBL/GenBank/DDBJ databases">
        <authorList>
            <person name="Genoscope - CEA"/>
        </authorList>
    </citation>
    <scope>NUCLEOTIDE SEQUENCE</scope>
</reference>
<dbReference type="PANTHER" id="PTHR28633:SF1">
    <property type="entry name" value="BLOC-2 COMPLEX MEMBER HPS3"/>
    <property type="match status" value="1"/>
</dbReference>